<organism evidence="1 2">
    <name type="scientific">Blautia obeum ATCC 29174</name>
    <dbReference type="NCBI Taxonomy" id="411459"/>
    <lineage>
        <taxon>Bacteria</taxon>
        <taxon>Bacillati</taxon>
        <taxon>Bacillota</taxon>
        <taxon>Clostridia</taxon>
        <taxon>Lachnospirales</taxon>
        <taxon>Lachnospiraceae</taxon>
        <taxon>Blautia</taxon>
    </lineage>
</organism>
<gene>
    <name evidence="1" type="ORF">RUMOBE_04109</name>
</gene>
<dbReference type="EMBL" id="AAVO02000037">
    <property type="protein sequence ID" value="EDM85315.1"/>
    <property type="molecule type" value="Genomic_DNA"/>
</dbReference>
<dbReference type="HOGENOM" id="CLU_3213114_0_0_9"/>
<proteinExistence type="predicted"/>
<dbReference type="Proteomes" id="UP000006002">
    <property type="component" value="Unassembled WGS sequence"/>
</dbReference>
<dbReference type="RefSeq" id="WP_005425544.1">
    <property type="nucleotide sequence ID" value="NZ_CP102265.1"/>
</dbReference>
<protein>
    <submittedName>
        <fullName evidence="1">Uncharacterized protein</fullName>
    </submittedName>
</protein>
<accession>A5ZYJ9</accession>
<evidence type="ECO:0000313" key="1">
    <source>
        <dbReference type="EMBL" id="EDM85315.1"/>
    </source>
</evidence>
<evidence type="ECO:0000313" key="2">
    <source>
        <dbReference type="Proteomes" id="UP000006002"/>
    </source>
</evidence>
<name>A5ZYJ9_9FIRM</name>
<sequence length="44" mass="5296">MHKRLSEGDKHEQKEAVADFISDEYFDNWYEETLTKLQAYEDGQ</sequence>
<reference evidence="1 2" key="2">
    <citation type="submission" date="2007-04" db="EMBL/GenBank/DDBJ databases">
        <title>Draft genome sequence of Ruminococcus obeum (ATCC 29174).</title>
        <authorList>
            <person name="Sudarsanam P."/>
            <person name="Ley R."/>
            <person name="Guruge J."/>
            <person name="Turnbaugh P.J."/>
            <person name="Mahowald M."/>
            <person name="Liep D."/>
            <person name="Gordon J."/>
        </authorList>
    </citation>
    <scope>NUCLEOTIDE SEQUENCE [LARGE SCALE GENOMIC DNA]</scope>
    <source>
        <strain evidence="1 2">ATCC 29174</strain>
    </source>
</reference>
<comment type="caution">
    <text evidence="1">The sequence shown here is derived from an EMBL/GenBank/DDBJ whole genome shotgun (WGS) entry which is preliminary data.</text>
</comment>
<dbReference type="GeneID" id="79802421"/>
<dbReference type="AlphaFoldDB" id="A5ZYJ9"/>
<reference evidence="1 2" key="1">
    <citation type="submission" date="2007-03" db="EMBL/GenBank/DDBJ databases">
        <authorList>
            <person name="Fulton L."/>
            <person name="Clifton S."/>
            <person name="Fulton B."/>
            <person name="Xu J."/>
            <person name="Minx P."/>
            <person name="Pepin K.H."/>
            <person name="Johnson M."/>
            <person name="Thiruvilangam P."/>
            <person name="Bhonagiri V."/>
            <person name="Nash W.E."/>
            <person name="Mardis E.R."/>
            <person name="Wilson R.K."/>
        </authorList>
    </citation>
    <scope>NUCLEOTIDE SEQUENCE [LARGE SCALE GENOMIC DNA]</scope>
    <source>
        <strain evidence="1 2">ATCC 29174</strain>
    </source>
</reference>